<evidence type="ECO:0000313" key="1">
    <source>
        <dbReference type="EMBL" id="RDY06789.1"/>
    </source>
</evidence>
<sequence length="58" mass="6564">MISSYCHATTTFFILYKTITLPPTPINLSLLRTPNVSPENPSYSLLVGHDHDYRGGRR</sequence>
<evidence type="ECO:0000313" key="2">
    <source>
        <dbReference type="Proteomes" id="UP000257109"/>
    </source>
</evidence>
<protein>
    <submittedName>
        <fullName evidence="1">Uncharacterized protein</fullName>
    </submittedName>
</protein>
<dbReference type="AlphaFoldDB" id="A0A371HVH1"/>
<comment type="caution">
    <text evidence="1">The sequence shown here is derived from an EMBL/GenBank/DDBJ whole genome shotgun (WGS) entry which is preliminary data.</text>
</comment>
<name>A0A371HVH1_MUCPR</name>
<dbReference type="Proteomes" id="UP000257109">
    <property type="component" value="Unassembled WGS sequence"/>
</dbReference>
<organism evidence="1 2">
    <name type="scientific">Mucuna pruriens</name>
    <name type="common">Velvet bean</name>
    <name type="synonym">Dolichos pruriens</name>
    <dbReference type="NCBI Taxonomy" id="157652"/>
    <lineage>
        <taxon>Eukaryota</taxon>
        <taxon>Viridiplantae</taxon>
        <taxon>Streptophyta</taxon>
        <taxon>Embryophyta</taxon>
        <taxon>Tracheophyta</taxon>
        <taxon>Spermatophyta</taxon>
        <taxon>Magnoliopsida</taxon>
        <taxon>eudicotyledons</taxon>
        <taxon>Gunneridae</taxon>
        <taxon>Pentapetalae</taxon>
        <taxon>rosids</taxon>
        <taxon>fabids</taxon>
        <taxon>Fabales</taxon>
        <taxon>Fabaceae</taxon>
        <taxon>Papilionoideae</taxon>
        <taxon>50 kb inversion clade</taxon>
        <taxon>NPAAA clade</taxon>
        <taxon>indigoferoid/millettioid clade</taxon>
        <taxon>Phaseoleae</taxon>
        <taxon>Mucuna</taxon>
    </lineage>
</organism>
<keyword evidence="2" id="KW-1185">Reference proteome</keyword>
<dbReference type="EMBL" id="QJKJ01001612">
    <property type="protein sequence ID" value="RDY06789.1"/>
    <property type="molecule type" value="Genomic_DNA"/>
</dbReference>
<reference evidence="1" key="1">
    <citation type="submission" date="2018-05" db="EMBL/GenBank/DDBJ databases">
        <title>Draft genome of Mucuna pruriens seed.</title>
        <authorList>
            <person name="Nnadi N.E."/>
            <person name="Vos R."/>
            <person name="Hasami M.H."/>
            <person name="Devisetty U.K."/>
            <person name="Aguiy J.C."/>
        </authorList>
    </citation>
    <scope>NUCLEOTIDE SEQUENCE [LARGE SCALE GENOMIC DNA]</scope>
    <source>
        <strain evidence="1">JCA_2017</strain>
    </source>
</reference>
<accession>A0A371HVH1</accession>
<gene>
    <name evidence="1" type="ORF">CR513_09182</name>
</gene>
<proteinExistence type="predicted"/>
<feature type="non-terminal residue" evidence="1">
    <location>
        <position position="58"/>
    </location>
</feature>